<dbReference type="GO" id="GO:0016740">
    <property type="term" value="F:transferase activity"/>
    <property type="evidence" value="ECO:0007669"/>
    <property type="project" value="UniProtKB-KW"/>
</dbReference>
<evidence type="ECO:0000256" key="1">
    <source>
        <dbReference type="SAM" id="Phobius"/>
    </source>
</evidence>
<reference evidence="2" key="1">
    <citation type="journal article" date="2016" name="PLoS ONE">
        <title>Comparison of O-Antigen Gene Clusters of All O-Serogroups of Escherichia coli and Proposal for Adopting a New Nomenclature for O-Typing.</title>
        <authorList>
            <person name="DebRoy C."/>
            <person name="Fratamico P.M."/>
            <person name="Yan X."/>
            <person name="Baranzoni G."/>
            <person name="Liu Y."/>
            <person name="Needleman D.S."/>
            <person name="Tebbs R."/>
            <person name="O'Connell C.D."/>
            <person name="Allred A."/>
            <person name="Swimley M."/>
            <person name="Mwangi M."/>
            <person name="Kapur V."/>
            <person name="Raygoza Garay J.A."/>
            <person name="Roberts E.L."/>
            <person name="Katani R."/>
        </authorList>
    </citation>
    <scope>NUCLEOTIDE SEQUENCE</scope>
    <source>
        <strain evidence="2">7026N</strain>
    </source>
</reference>
<dbReference type="InterPro" id="IPR051159">
    <property type="entry name" value="Hexapeptide_acetyltransf"/>
</dbReference>
<keyword evidence="2" id="KW-0808">Transferase</keyword>
<accession>A0A0S2QDN0</accession>
<keyword evidence="1" id="KW-0472">Membrane</keyword>
<protein>
    <submittedName>
        <fullName evidence="2">O-acetyltransferase</fullName>
    </submittedName>
</protein>
<keyword evidence="1" id="KW-1133">Transmembrane helix</keyword>
<sequence>MRVNKLSTKEKILSFILGFHKTLYLNFSCFSFWTAIKFPVLVAKNVKLVGIGKIILDTEPAFGLIKIGFGDIGIFDGYNSKTIIKNDGTLIFRGKTNIGHGTKININNGAKLIFGKDFIISGESSLICSSKIEFGINCLISWDVLIMDTDFHQVYSVLNNGEYSESGVKEPINIGDDVWIGCRCLIMKGVNIANGCVISAGTKLHKKIVKERTVISGELNKIVRENILWKH</sequence>
<keyword evidence="1" id="KW-0812">Transmembrane</keyword>
<name>A0A0S2QDN0_ECOLX</name>
<dbReference type="InterPro" id="IPR001451">
    <property type="entry name" value="Hexapep"/>
</dbReference>
<dbReference type="SUPFAM" id="SSF51161">
    <property type="entry name" value="Trimeric LpxA-like enzymes"/>
    <property type="match status" value="1"/>
</dbReference>
<organism evidence="2">
    <name type="scientific">Escherichia coli</name>
    <dbReference type="NCBI Taxonomy" id="562"/>
    <lineage>
        <taxon>Bacteria</taxon>
        <taxon>Pseudomonadati</taxon>
        <taxon>Pseudomonadota</taxon>
        <taxon>Gammaproteobacteria</taxon>
        <taxon>Enterobacterales</taxon>
        <taxon>Enterobacteriaceae</taxon>
        <taxon>Escherichia</taxon>
    </lineage>
</organism>
<proteinExistence type="predicted"/>
<dbReference type="AlphaFoldDB" id="A0A0S2QDN0"/>
<evidence type="ECO:0000313" key="2">
    <source>
        <dbReference type="EMBL" id="ALP13874.1"/>
    </source>
</evidence>
<dbReference type="InterPro" id="IPR011004">
    <property type="entry name" value="Trimer_LpxA-like_sf"/>
</dbReference>
<dbReference type="EMBL" id="KT207929">
    <property type="protein sequence ID" value="ALP13874.1"/>
    <property type="molecule type" value="Genomic_DNA"/>
</dbReference>
<dbReference type="Gene3D" id="2.160.10.10">
    <property type="entry name" value="Hexapeptide repeat proteins"/>
    <property type="match status" value="1"/>
</dbReference>
<feature type="transmembrane region" description="Helical" evidence="1">
    <location>
        <begin position="12"/>
        <end position="36"/>
    </location>
</feature>
<dbReference type="Pfam" id="PF00132">
    <property type="entry name" value="Hexapep"/>
    <property type="match status" value="1"/>
</dbReference>
<dbReference type="PANTHER" id="PTHR23416">
    <property type="entry name" value="SIALIC ACID SYNTHASE-RELATED"/>
    <property type="match status" value="1"/>
</dbReference>